<dbReference type="Pfam" id="PF01312">
    <property type="entry name" value="Bac_export_2"/>
    <property type="match status" value="1"/>
</dbReference>
<keyword evidence="3" id="KW-1133">Transmembrane helix</keyword>
<dbReference type="PRINTS" id="PR00950">
    <property type="entry name" value="TYPE3IMSPROT"/>
</dbReference>
<proteinExistence type="inferred from homology"/>
<dbReference type="AlphaFoldDB" id="A0A833M2Z4"/>
<keyword evidence="3" id="KW-0812">Transmembrane</keyword>
<feature type="transmembrane region" description="Helical" evidence="3">
    <location>
        <begin position="188"/>
        <end position="209"/>
    </location>
</feature>
<organism evidence="4 5">
    <name type="scientific">Leptonema illini</name>
    <dbReference type="NCBI Taxonomy" id="183"/>
    <lineage>
        <taxon>Bacteria</taxon>
        <taxon>Pseudomonadati</taxon>
        <taxon>Spirochaetota</taxon>
        <taxon>Spirochaetia</taxon>
        <taxon>Leptospirales</taxon>
        <taxon>Leptospiraceae</taxon>
        <taxon>Leptonema</taxon>
    </lineage>
</organism>
<dbReference type="SUPFAM" id="SSF160544">
    <property type="entry name" value="EscU C-terminal domain-like"/>
    <property type="match status" value="1"/>
</dbReference>
<dbReference type="InterPro" id="IPR029025">
    <property type="entry name" value="T3SS_substrate_exporter_C"/>
</dbReference>
<sequence>MAEGGDMTPMLLEHDTVEWKMRPVESGFFALSVLSYPDVFVDLQRFAAEDEGRTEDPTERRKREERERGNVPRSQDLPGALVLLGSAVMLFLFAGFMAERIFQVFRIYLSRIASVGTGFGEEEVRLLLRDFFFQTGAIIFPVLIIAMILGIVGNLVQVGFMFTTRPLEFQLERLIPDFKRVLPVRRNFVNLLKVLVQVIAVGFLAYLIVIDDLIPMLKTSGMELRGAVALFGSIAFKLLIATGVFLLAIAIPDYFYQRFEYLENLKMSISDVKRELKEDVGDPMLRQRQRERAMQMRQNRQMLDEVPTADVIVTNPTHFAVALRYDPLQASAPLVVAKGQDSLALMIRRIARENGVHIEENPPLARALYDQVEIGEEIPENFFRSIVLIFQKLERFRRMAR</sequence>
<gene>
    <name evidence="4" type="ORF">F9K24_04225</name>
</gene>
<dbReference type="Proteomes" id="UP000460298">
    <property type="component" value="Unassembled WGS sequence"/>
</dbReference>
<keyword evidence="3" id="KW-0472">Membrane</keyword>
<dbReference type="PANTHER" id="PTHR30531">
    <property type="entry name" value="FLAGELLAR BIOSYNTHETIC PROTEIN FLHB"/>
    <property type="match status" value="1"/>
</dbReference>
<feature type="region of interest" description="Disordered" evidence="2">
    <location>
        <begin position="50"/>
        <end position="72"/>
    </location>
</feature>
<evidence type="ECO:0000313" key="4">
    <source>
        <dbReference type="EMBL" id="KAB2934238.1"/>
    </source>
</evidence>
<comment type="similarity">
    <text evidence="1">Belongs to the type III secretion exporter family.</text>
</comment>
<dbReference type="EMBL" id="WBUI01000003">
    <property type="protein sequence ID" value="KAB2934238.1"/>
    <property type="molecule type" value="Genomic_DNA"/>
</dbReference>
<feature type="transmembrane region" description="Helical" evidence="3">
    <location>
        <begin position="131"/>
        <end position="156"/>
    </location>
</feature>
<dbReference type="GO" id="GO:0005886">
    <property type="term" value="C:plasma membrane"/>
    <property type="evidence" value="ECO:0007669"/>
    <property type="project" value="TreeGrafter"/>
</dbReference>
<protein>
    <submittedName>
        <fullName evidence="4">EscU/YscU/HrcU family type III secretion system export apparatus switch protein</fullName>
    </submittedName>
</protein>
<evidence type="ECO:0000256" key="3">
    <source>
        <dbReference type="SAM" id="Phobius"/>
    </source>
</evidence>
<accession>A0A833M2Z4</accession>
<feature type="compositionally biased region" description="Basic and acidic residues" evidence="2">
    <location>
        <begin position="50"/>
        <end position="70"/>
    </location>
</feature>
<dbReference type="PANTHER" id="PTHR30531:SF12">
    <property type="entry name" value="FLAGELLAR BIOSYNTHETIC PROTEIN FLHB"/>
    <property type="match status" value="1"/>
</dbReference>
<comment type="caution">
    <text evidence="4">The sequence shown here is derived from an EMBL/GenBank/DDBJ whole genome shotgun (WGS) entry which is preliminary data.</text>
</comment>
<dbReference type="GO" id="GO:0009306">
    <property type="term" value="P:protein secretion"/>
    <property type="evidence" value="ECO:0007669"/>
    <property type="project" value="InterPro"/>
</dbReference>
<name>A0A833M2Z4_9LEPT</name>
<feature type="transmembrane region" description="Helical" evidence="3">
    <location>
        <begin position="229"/>
        <end position="251"/>
    </location>
</feature>
<feature type="transmembrane region" description="Helical" evidence="3">
    <location>
        <begin position="77"/>
        <end position="98"/>
    </location>
</feature>
<evidence type="ECO:0000256" key="1">
    <source>
        <dbReference type="ARBA" id="ARBA00010690"/>
    </source>
</evidence>
<dbReference type="InterPro" id="IPR006135">
    <property type="entry name" value="T3SS_substrate_exporter"/>
</dbReference>
<dbReference type="Gene3D" id="3.40.1690.10">
    <property type="entry name" value="secretion proteins EscU"/>
    <property type="match status" value="1"/>
</dbReference>
<reference evidence="4 5" key="1">
    <citation type="submission" date="2019-10" db="EMBL/GenBank/DDBJ databases">
        <title>Extracellular Electron Transfer in a Candidatus Methanoperedens spp. Enrichment Culture.</title>
        <authorList>
            <person name="Berger S."/>
            <person name="Rangel Shaw D."/>
            <person name="Berben T."/>
            <person name="In 'T Zandt M."/>
            <person name="Frank J."/>
            <person name="Reimann J."/>
            <person name="Jetten M.S.M."/>
            <person name="Welte C.U."/>
        </authorList>
    </citation>
    <scope>NUCLEOTIDE SEQUENCE [LARGE SCALE GENOMIC DNA]</scope>
    <source>
        <strain evidence="4">SB12</strain>
    </source>
</reference>
<evidence type="ECO:0000313" key="5">
    <source>
        <dbReference type="Proteomes" id="UP000460298"/>
    </source>
</evidence>
<evidence type="ECO:0000256" key="2">
    <source>
        <dbReference type="SAM" id="MobiDB-lite"/>
    </source>
</evidence>